<proteinExistence type="inferred from homology"/>
<dbReference type="GO" id="GO:0004359">
    <property type="term" value="F:glutaminase activity"/>
    <property type="evidence" value="ECO:0007669"/>
    <property type="project" value="UniProtKB-UniRule"/>
</dbReference>
<dbReference type="InterPro" id="IPR015868">
    <property type="entry name" value="Glutaminase"/>
</dbReference>
<feature type="binding site" evidence="9">
    <location>
        <position position="332"/>
    </location>
    <ligand>
        <name>substrate</name>
    </ligand>
</feature>
<dbReference type="InterPro" id="IPR002048">
    <property type="entry name" value="EF_hand_dom"/>
</dbReference>
<dbReference type="PANTHER" id="PTHR12544">
    <property type="entry name" value="GLUTAMINASE"/>
    <property type="match status" value="1"/>
</dbReference>
<dbReference type="Pfam" id="PF04960">
    <property type="entry name" value="Glutaminase"/>
    <property type="match status" value="1"/>
</dbReference>
<dbReference type="GO" id="GO:0005509">
    <property type="term" value="F:calcium ion binding"/>
    <property type="evidence" value="ECO:0007669"/>
    <property type="project" value="InterPro"/>
</dbReference>
<evidence type="ECO:0000256" key="10">
    <source>
        <dbReference type="PROSITE-ProRule" id="PRU00023"/>
    </source>
</evidence>
<dbReference type="HAMAP" id="MF_00313">
    <property type="entry name" value="Glutaminase"/>
    <property type="match status" value="1"/>
</dbReference>
<dbReference type="Gene3D" id="3.40.710.10">
    <property type="entry name" value="DD-peptidase/beta-lactamase superfamily"/>
    <property type="match status" value="1"/>
</dbReference>
<dbReference type="NCBIfam" id="TIGR03814">
    <property type="entry name" value="Gln_ase"/>
    <property type="match status" value="1"/>
</dbReference>
<evidence type="ECO:0000313" key="13">
    <source>
        <dbReference type="EMBL" id="MDX2961472.1"/>
    </source>
</evidence>
<dbReference type="Gene3D" id="1.10.238.10">
    <property type="entry name" value="EF-hand"/>
    <property type="match status" value="1"/>
</dbReference>
<dbReference type="InterPro" id="IPR041541">
    <property type="entry name" value="Glutaminase_EF-hand"/>
</dbReference>
<evidence type="ECO:0000256" key="4">
    <source>
        <dbReference type="ARBA" id="ARBA00022737"/>
    </source>
</evidence>
<dbReference type="PROSITE" id="PS50222">
    <property type="entry name" value="EF_HAND_2"/>
    <property type="match status" value="1"/>
</dbReference>
<dbReference type="InterPro" id="IPR011992">
    <property type="entry name" value="EF-hand-dom_pair"/>
</dbReference>
<feature type="binding site" evidence="9">
    <location>
        <position position="254"/>
    </location>
    <ligand>
        <name>substrate</name>
    </ligand>
</feature>
<dbReference type="PROSITE" id="PS50297">
    <property type="entry name" value="ANK_REP_REGION"/>
    <property type="match status" value="1"/>
</dbReference>
<dbReference type="SUPFAM" id="SSF48403">
    <property type="entry name" value="Ankyrin repeat"/>
    <property type="match status" value="1"/>
</dbReference>
<feature type="compositionally biased region" description="Polar residues" evidence="11">
    <location>
        <begin position="571"/>
        <end position="580"/>
    </location>
</feature>
<dbReference type="SMART" id="SM00248">
    <property type="entry name" value="ANK"/>
    <property type="match status" value="2"/>
</dbReference>
<dbReference type="GeneID" id="69812970"/>
<dbReference type="PROSITE" id="PS50088">
    <property type="entry name" value="ANK_REPEAT"/>
    <property type="match status" value="1"/>
</dbReference>
<feature type="region of interest" description="Disordered" evidence="11">
    <location>
        <begin position="508"/>
        <end position="580"/>
    </location>
</feature>
<evidence type="ECO:0000256" key="7">
    <source>
        <dbReference type="ARBA" id="ARBA00049534"/>
    </source>
</evidence>
<comment type="subunit">
    <text evidence="2 9">Homotetramer.</text>
</comment>
<evidence type="ECO:0000256" key="3">
    <source>
        <dbReference type="ARBA" id="ARBA00012918"/>
    </source>
</evidence>
<comment type="catalytic activity">
    <reaction evidence="7 9">
        <text>L-glutamine + H2O = L-glutamate + NH4(+)</text>
        <dbReference type="Rhea" id="RHEA:15889"/>
        <dbReference type="ChEBI" id="CHEBI:15377"/>
        <dbReference type="ChEBI" id="CHEBI:28938"/>
        <dbReference type="ChEBI" id="CHEBI:29985"/>
        <dbReference type="ChEBI" id="CHEBI:58359"/>
        <dbReference type="EC" id="3.5.1.2"/>
    </reaction>
</comment>
<feature type="binding site" evidence="9">
    <location>
        <position position="201"/>
    </location>
    <ligand>
        <name>substrate</name>
    </ligand>
</feature>
<evidence type="ECO:0000256" key="11">
    <source>
        <dbReference type="SAM" id="MobiDB-lite"/>
    </source>
</evidence>
<protein>
    <recommendedName>
        <fullName evidence="8 9">Glutaminase</fullName>
        <ecNumber evidence="3 9">3.5.1.2</ecNumber>
    </recommendedName>
</protein>
<keyword evidence="15" id="KW-1185">Reference proteome</keyword>
<dbReference type="InterPro" id="IPR036770">
    <property type="entry name" value="Ankyrin_rpt-contain_sf"/>
</dbReference>
<feature type="binding site" evidence="9">
    <location>
        <position position="350"/>
    </location>
    <ligand>
        <name>substrate</name>
    </ligand>
</feature>
<evidence type="ECO:0000256" key="9">
    <source>
        <dbReference type="HAMAP-Rule" id="MF_00313"/>
    </source>
</evidence>
<evidence type="ECO:0000256" key="5">
    <source>
        <dbReference type="ARBA" id="ARBA00022801"/>
    </source>
</evidence>
<dbReference type="EMBL" id="JARAWP010000026">
    <property type="protein sequence ID" value="MDX3023260.1"/>
    <property type="molecule type" value="Genomic_DNA"/>
</dbReference>
<evidence type="ECO:0000313" key="14">
    <source>
        <dbReference type="EMBL" id="MDX3023260.1"/>
    </source>
</evidence>
<reference evidence="13 15" key="1">
    <citation type="journal article" date="2023" name="Microb. Genom.">
        <title>Mesoterricola silvestris gen. nov., sp. nov., Mesoterricola sediminis sp. nov., Geothrix oryzae sp. nov., Geothrix edaphica sp. nov., Geothrix rubra sp. nov., and Geothrix limicola sp. nov., six novel members of Acidobacteriota isolated from soils.</title>
        <authorList>
            <person name="Weisberg A.J."/>
            <person name="Pearce E."/>
            <person name="Kramer C.G."/>
            <person name="Chang J.H."/>
            <person name="Clarke C.R."/>
        </authorList>
    </citation>
    <scope>NUCLEOTIDE SEQUENCE</scope>
    <source>
        <strain evidence="14 15">NB05-1H</strain>
        <strain evidence="13">NRRL_B-16521</strain>
    </source>
</reference>
<dbReference type="EC" id="3.5.1.2" evidence="3 9"/>
<dbReference type="AlphaFoldDB" id="A0AAP6EFX2"/>
<feature type="binding site" evidence="9">
    <location>
        <position position="247"/>
    </location>
    <ligand>
        <name>substrate</name>
    </ligand>
</feature>
<keyword evidence="9" id="KW-0007">Acetylation</keyword>
<feature type="binding site" evidence="9">
    <location>
        <position position="152"/>
    </location>
    <ligand>
        <name>substrate</name>
    </ligand>
</feature>
<dbReference type="RefSeq" id="WP_010357036.1">
    <property type="nucleotide sequence ID" value="NZ_BCML01000122.1"/>
</dbReference>
<organism evidence="13 16">
    <name type="scientific">Streptomyces acidiscabies</name>
    <dbReference type="NCBI Taxonomy" id="42234"/>
    <lineage>
        <taxon>Bacteria</taxon>
        <taxon>Bacillati</taxon>
        <taxon>Actinomycetota</taxon>
        <taxon>Actinomycetes</taxon>
        <taxon>Kitasatosporales</taxon>
        <taxon>Streptomycetaceae</taxon>
        <taxon>Streptomyces</taxon>
    </lineage>
</organism>
<feature type="domain" description="EF-hand" evidence="12">
    <location>
        <begin position="6"/>
        <end position="41"/>
    </location>
</feature>
<sequence length="580" mass="61822">MNSPDAFEPAYRALFDAFDDDSSQGLSRTELVEHLARTGILEDDPRIQGILDATQDAEREIGFAEFVTLIQHHSGLVQRAMQGRLVVPDFAGLTADIDRIHAEVLPLRGGAVADYIPQLARVDPEQFAISLCTVDGQRHTIGDADVPFCVQSVSKTVGYCMALEDQGVEAAHRHVGREPSGLSFNELTLNRQGRPHNPMINAGAIMSCALIEPGRPLADRFDHVAQTWQRLAGGRRPGFNNAVYLSERQTADRNFALGYSMRERNAFPPGTDLQETLDFYFQCCSVELDAQGLGIVAATFANGGVCPLTGDRVFHEETVQHCLSLMSSCGMYDFSGEFAFTVGLPAKSGVSGALIVVIPQVLGVCVWSPRLDELGNSVRGIEFCRRLVESYNVHPHAAGTATSHRKDLRLLRHQSRVENVVAACWAASQGDLDEIRRAAASGADLSAADYDGRTPLHLAASEGRTEAVRYLLSHGVAPAPRDRWGGTPLADAERGGHAEVAELLKAAVSSRGVPGQHSPSDSRGPAPATASRPASGSDAIRSPGSASGSGGATETPPSAPPPSVARKATKGNPSGATRAQ</sequence>
<comment type="caution">
    <text evidence="13">The sequence shown here is derived from an EMBL/GenBank/DDBJ whole genome shotgun (WGS) entry which is preliminary data.</text>
</comment>
<comment type="similarity">
    <text evidence="1 9">Belongs to the glutaminase family.</text>
</comment>
<evidence type="ECO:0000256" key="8">
    <source>
        <dbReference type="ARBA" id="ARBA00070405"/>
    </source>
</evidence>
<dbReference type="InterPro" id="IPR012338">
    <property type="entry name" value="Beta-lactam/transpept-like"/>
</dbReference>
<gene>
    <name evidence="9 13" type="primary">glsA</name>
    <name evidence="13" type="ORF">PV399_17360</name>
    <name evidence="14" type="ORF">PV666_36090</name>
</gene>
<accession>A0AAP6EFX2</accession>
<dbReference type="FunFam" id="3.40.710.10:FF:000005">
    <property type="entry name" value="Glutaminase"/>
    <property type="match status" value="1"/>
</dbReference>
<evidence type="ECO:0000256" key="6">
    <source>
        <dbReference type="ARBA" id="ARBA00023043"/>
    </source>
</evidence>
<evidence type="ECO:0000259" key="12">
    <source>
        <dbReference type="PROSITE" id="PS50222"/>
    </source>
</evidence>
<feature type="repeat" description="ANK" evidence="10">
    <location>
        <begin position="451"/>
        <end position="483"/>
    </location>
</feature>
<evidence type="ECO:0000256" key="1">
    <source>
        <dbReference type="ARBA" id="ARBA00011076"/>
    </source>
</evidence>
<dbReference type="Pfam" id="PF12796">
    <property type="entry name" value="Ank_2"/>
    <property type="match status" value="1"/>
</dbReference>
<dbReference type="GO" id="GO:0006537">
    <property type="term" value="P:glutamate biosynthetic process"/>
    <property type="evidence" value="ECO:0007669"/>
    <property type="project" value="TreeGrafter"/>
</dbReference>
<evidence type="ECO:0000313" key="16">
    <source>
        <dbReference type="Proteomes" id="UP001282288"/>
    </source>
</evidence>
<dbReference type="PANTHER" id="PTHR12544:SF29">
    <property type="entry name" value="GLUTAMINASE"/>
    <property type="match status" value="1"/>
</dbReference>
<evidence type="ECO:0000313" key="15">
    <source>
        <dbReference type="Proteomes" id="UP001272987"/>
    </source>
</evidence>
<dbReference type="Proteomes" id="UP001282288">
    <property type="component" value="Unassembled WGS sequence"/>
</dbReference>
<dbReference type="SUPFAM" id="SSF56601">
    <property type="entry name" value="beta-lactamase/transpeptidase-like"/>
    <property type="match status" value="1"/>
</dbReference>
<dbReference type="SUPFAM" id="SSF47473">
    <property type="entry name" value="EF-hand"/>
    <property type="match status" value="1"/>
</dbReference>
<keyword evidence="4" id="KW-0677">Repeat</keyword>
<dbReference type="Proteomes" id="UP001272987">
    <property type="component" value="Unassembled WGS sequence"/>
</dbReference>
<evidence type="ECO:0000256" key="2">
    <source>
        <dbReference type="ARBA" id="ARBA00011881"/>
    </source>
</evidence>
<feature type="binding site" evidence="9">
    <location>
        <position position="280"/>
    </location>
    <ligand>
        <name>substrate</name>
    </ligand>
</feature>
<dbReference type="Pfam" id="PF17959">
    <property type="entry name" value="EF-hand_14"/>
    <property type="match status" value="1"/>
</dbReference>
<feature type="compositionally biased region" description="Low complexity" evidence="11">
    <location>
        <begin position="542"/>
        <end position="556"/>
    </location>
</feature>
<name>A0AAP6EFX2_9ACTN</name>
<dbReference type="InterPro" id="IPR002110">
    <property type="entry name" value="Ankyrin_rpt"/>
</dbReference>
<keyword evidence="6 10" id="KW-0040">ANK repeat</keyword>
<dbReference type="Gene3D" id="1.25.40.20">
    <property type="entry name" value="Ankyrin repeat-containing domain"/>
    <property type="match status" value="1"/>
</dbReference>
<dbReference type="GO" id="GO:0006543">
    <property type="term" value="P:L-glutamine catabolic process"/>
    <property type="evidence" value="ECO:0007669"/>
    <property type="project" value="TreeGrafter"/>
</dbReference>
<keyword evidence="5 9" id="KW-0378">Hydrolase</keyword>
<dbReference type="EMBL" id="JARAWC010000011">
    <property type="protein sequence ID" value="MDX2961472.1"/>
    <property type="molecule type" value="Genomic_DNA"/>
</dbReference>